<organism evidence="1 2">
    <name type="scientific">Sphaerodactylus townsendi</name>
    <dbReference type="NCBI Taxonomy" id="933632"/>
    <lineage>
        <taxon>Eukaryota</taxon>
        <taxon>Metazoa</taxon>
        <taxon>Chordata</taxon>
        <taxon>Craniata</taxon>
        <taxon>Vertebrata</taxon>
        <taxon>Euteleostomi</taxon>
        <taxon>Lepidosauria</taxon>
        <taxon>Squamata</taxon>
        <taxon>Bifurcata</taxon>
        <taxon>Gekkota</taxon>
        <taxon>Sphaerodactylidae</taxon>
        <taxon>Sphaerodactylus</taxon>
    </lineage>
</organism>
<proteinExistence type="predicted"/>
<reference evidence="1" key="1">
    <citation type="submission" date="2021-08" db="EMBL/GenBank/DDBJ databases">
        <title>The first chromosome-level gecko genome reveals the dynamic sex chromosomes of Neotropical dwarf geckos (Sphaerodactylidae: Sphaerodactylus).</title>
        <authorList>
            <person name="Pinto B.J."/>
            <person name="Keating S.E."/>
            <person name="Gamble T."/>
        </authorList>
    </citation>
    <scope>NUCLEOTIDE SEQUENCE</scope>
    <source>
        <strain evidence="1">TG3544</strain>
    </source>
</reference>
<evidence type="ECO:0000313" key="1">
    <source>
        <dbReference type="EMBL" id="KAH8013908.1"/>
    </source>
</evidence>
<name>A0ACB8G2E9_9SAUR</name>
<evidence type="ECO:0000313" key="2">
    <source>
        <dbReference type="Proteomes" id="UP000827872"/>
    </source>
</evidence>
<protein>
    <submittedName>
        <fullName evidence="1">Uncharacterized protein</fullName>
    </submittedName>
</protein>
<keyword evidence="2" id="KW-1185">Reference proteome</keyword>
<comment type="caution">
    <text evidence="1">The sequence shown here is derived from an EMBL/GenBank/DDBJ whole genome shotgun (WGS) entry which is preliminary data.</text>
</comment>
<accession>A0ACB8G2E9</accession>
<gene>
    <name evidence="1" type="ORF">K3G42_023350</name>
</gene>
<dbReference type="EMBL" id="CM037615">
    <property type="protein sequence ID" value="KAH8013908.1"/>
    <property type="molecule type" value="Genomic_DNA"/>
</dbReference>
<sequence length="72" mass="8205">MEEGQIPLGSSSQGSPYSLEHSIHSIYRKFFKSSVSLLKVHTGYRTQCSSILVFICFEFWRLGSSWICQAVE</sequence>
<dbReference type="Proteomes" id="UP000827872">
    <property type="component" value="Linkage Group LG02"/>
</dbReference>